<dbReference type="InterPro" id="IPR005358">
    <property type="entry name" value="Puta_zinc/iron-chelating_dom"/>
</dbReference>
<dbReference type="Proteomes" id="UP000283387">
    <property type="component" value="Unassembled WGS sequence"/>
</dbReference>
<comment type="caution">
    <text evidence="1">The sequence shown here is derived from an EMBL/GenBank/DDBJ whole genome shotgun (WGS) entry which is preliminary data.</text>
</comment>
<dbReference type="EMBL" id="RAPN01000001">
    <property type="protein sequence ID" value="RKD90963.1"/>
    <property type="molecule type" value="Genomic_DNA"/>
</dbReference>
<accession>A0A419W666</accession>
<dbReference type="Pfam" id="PF03692">
    <property type="entry name" value="CxxCxxCC"/>
    <property type="match status" value="1"/>
</dbReference>
<dbReference type="RefSeq" id="WP_120272312.1">
    <property type="nucleotide sequence ID" value="NZ_RAPN01000001.1"/>
</dbReference>
<reference evidence="1 2" key="1">
    <citation type="submission" date="2018-09" db="EMBL/GenBank/DDBJ databases">
        <title>Genomic Encyclopedia of Archaeal and Bacterial Type Strains, Phase II (KMG-II): from individual species to whole genera.</title>
        <authorList>
            <person name="Goeker M."/>
        </authorList>
    </citation>
    <scope>NUCLEOTIDE SEQUENCE [LARGE SCALE GENOMIC DNA]</scope>
    <source>
        <strain evidence="1 2">DSM 27148</strain>
    </source>
</reference>
<gene>
    <name evidence="1" type="ORF">BC643_1310</name>
</gene>
<evidence type="ECO:0000313" key="2">
    <source>
        <dbReference type="Proteomes" id="UP000283387"/>
    </source>
</evidence>
<protein>
    <submittedName>
        <fullName evidence="1">Putative zinc-or iron-chelating protein</fullName>
    </submittedName>
</protein>
<dbReference type="AlphaFoldDB" id="A0A419W666"/>
<dbReference type="OrthoDB" id="9810361at2"/>
<name>A0A419W666_9BACT</name>
<keyword evidence="2" id="KW-1185">Reference proteome</keyword>
<proteinExistence type="predicted"/>
<sequence>MAPGNLSEHEKLFFEDGYRLGKEAAKHTKNEPMFLAYISEMYQAIDGLIDSILAMARKQNISVDCKKGCEFCCHQAVYANSYELHYLGNFIKSNFTNEQKDEAQQKAEKKNQKTSPLSQEQVLKYKSPCPLLEKGACSAYAARPMACRIYLSMKLSSCVEFYKNPDNPNNFPQLLDFPLTAGRMMNEGFTAALREAGTETAEFRLEEGLESVLKYGAKL</sequence>
<evidence type="ECO:0000313" key="1">
    <source>
        <dbReference type="EMBL" id="RKD90963.1"/>
    </source>
</evidence>
<organism evidence="1 2">
    <name type="scientific">Mangrovibacterium diazotrophicum</name>
    <dbReference type="NCBI Taxonomy" id="1261403"/>
    <lineage>
        <taxon>Bacteria</taxon>
        <taxon>Pseudomonadati</taxon>
        <taxon>Bacteroidota</taxon>
        <taxon>Bacteroidia</taxon>
        <taxon>Marinilabiliales</taxon>
        <taxon>Prolixibacteraceae</taxon>
        <taxon>Mangrovibacterium</taxon>
    </lineage>
</organism>